<dbReference type="PANTHER" id="PTHR24350">
    <property type="entry name" value="SERINE/THREONINE-PROTEIN KINASE IAL-RELATED"/>
    <property type="match status" value="1"/>
</dbReference>
<accession>A0A9R1TE08</accession>
<dbReference type="PROSITE" id="PS50011">
    <property type="entry name" value="PROTEIN_KINASE_DOM"/>
    <property type="match status" value="1"/>
</dbReference>
<proteinExistence type="predicted"/>
<evidence type="ECO:0000256" key="6">
    <source>
        <dbReference type="ARBA" id="ARBA00047899"/>
    </source>
</evidence>
<dbReference type="SUPFAM" id="SSF56112">
    <property type="entry name" value="Protein kinase-like (PK-like)"/>
    <property type="match status" value="1"/>
</dbReference>
<dbReference type="RefSeq" id="XP_011307655.1">
    <property type="nucleotide sequence ID" value="XM_011309353.1"/>
</dbReference>
<evidence type="ECO:0000256" key="3">
    <source>
        <dbReference type="ARBA" id="ARBA00022741"/>
    </source>
</evidence>
<gene>
    <name evidence="11 12" type="primary">LOC105269257</name>
</gene>
<evidence type="ECO:0000256" key="2">
    <source>
        <dbReference type="ARBA" id="ARBA00022679"/>
    </source>
</evidence>
<keyword evidence="1" id="KW-0723">Serine/threonine-protein kinase</keyword>
<dbReference type="Gene3D" id="1.10.510.10">
    <property type="entry name" value="Transferase(Phosphotransferase) domain 1"/>
    <property type="match status" value="1"/>
</dbReference>
<evidence type="ECO:0000313" key="11">
    <source>
        <dbReference type="RefSeq" id="XP_011307654.1"/>
    </source>
</evidence>
<evidence type="ECO:0000313" key="10">
    <source>
        <dbReference type="Proteomes" id="UP000694866"/>
    </source>
</evidence>
<keyword evidence="4" id="KW-0418">Kinase</keyword>
<keyword evidence="3" id="KW-0547">Nucleotide-binding</keyword>
<protein>
    <submittedName>
        <fullName evidence="11 12">Serine/threonine-protein kinase 33-like</fullName>
    </submittedName>
</protein>
<dbReference type="KEGG" id="fas:105269257"/>
<dbReference type="InterPro" id="IPR011009">
    <property type="entry name" value="Kinase-like_dom_sf"/>
</dbReference>
<dbReference type="RefSeq" id="XP_011307654.1">
    <property type="nucleotide sequence ID" value="XM_011309352.1"/>
</dbReference>
<keyword evidence="10" id="KW-1185">Reference proteome</keyword>
<evidence type="ECO:0000259" key="9">
    <source>
        <dbReference type="PROSITE" id="PS50011"/>
    </source>
</evidence>
<dbReference type="InterPro" id="IPR030616">
    <property type="entry name" value="Aur-like"/>
</dbReference>
<evidence type="ECO:0000256" key="1">
    <source>
        <dbReference type="ARBA" id="ARBA00022527"/>
    </source>
</evidence>
<feature type="domain" description="Protein kinase" evidence="9">
    <location>
        <begin position="1"/>
        <end position="109"/>
    </location>
</feature>
<evidence type="ECO:0000313" key="12">
    <source>
        <dbReference type="RefSeq" id="XP_011307655.1"/>
    </source>
</evidence>
<dbReference type="Pfam" id="PF00069">
    <property type="entry name" value="Pkinase"/>
    <property type="match status" value="1"/>
</dbReference>
<name>A0A9R1TCG2_9HYME</name>
<organism evidence="10 11">
    <name type="scientific">Fopius arisanus</name>
    <dbReference type="NCBI Taxonomy" id="64838"/>
    <lineage>
        <taxon>Eukaryota</taxon>
        <taxon>Metazoa</taxon>
        <taxon>Ecdysozoa</taxon>
        <taxon>Arthropoda</taxon>
        <taxon>Hexapoda</taxon>
        <taxon>Insecta</taxon>
        <taxon>Pterygota</taxon>
        <taxon>Neoptera</taxon>
        <taxon>Endopterygota</taxon>
        <taxon>Hymenoptera</taxon>
        <taxon>Apocrita</taxon>
        <taxon>Ichneumonoidea</taxon>
        <taxon>Braconidae</taxon>
        <taxon>Opiinae</taxon>
        <taxon>Fopius</taxon>
    </lineage>
</organism>
<reference evidence="11 12" key="1">
    <citation type="submission" date="2025-04" db="UniProtKB">
        <authorList>
            <consortium name="RefSeq"/>
        </authorList>
    </citation>
    <scope>IDENTIFICATION</scope>
    <source>
        <strain evidence="11 12">USDA-PBARC FA_bdor</strain>
        <tissue evidence="11 12">Whole organism</tissue>
    </source>
</reference>
<dbReference type="AlphaFoldDB" id="A0A9R1TCG2"/>
<feature type="compositionally biased region" description="Basic residues" evidence="8">
    <location>
        <begin position="209"/>
        <end position="219"/>
    </location>
</feature>
<keyword evidence="5" id="KW-0067">ATP-binding</keyword>
<evidence type="ECO:0000256" key="7">
    <source>
        <dbReference type="ARBA" id="ARBA00048679"/>
    </source>
</evidence>
<sequence>MRNGPGHDNMLHDFCGTITYMAPEMVTTKSYSQQCDMWSMGVIMYVLLTGKFPFFSTNEMQLYRLITTADVDYSVLQCSDGAKHLLSKLLERNPAFRITAAEVNHHTWISGVSGQISTESSNVLDMMRLWKNELSINKATSSTQTEGSEKLPRAIAEYSSANDSAISLTANESVNYSDKSRKRLSFRLPDYSWVSPRVDTNLSNSRREALRKKSGKPRLNHFSEE</sequence>
<comment type="catalytic activity">
    <reaction evidence="7">
        <text>L-seryl-[protein] + ATP = O-phospho-L-seryl-[protein] + ADP + H(+)</text>
        <dbReference type="Rhea" id="RHEA:17989"/>
        <dbReference type="Rhea" id="RHEA-COMP:9863"/>
        <dbReference type="Rhea" id="RHEA-COMP:11604"/>
        <dbReference type="ChEBI" id="CHEBI:15378"/>
        <dbReference type="ChEBI" id="CHEBI:29999"/>
        <dbReference type="ChEBI" id="CHEBI:30616"/>
        <dbReference type="ChEBI" id="CHEBI:83421"/>
        <dbReference type="ChEBI" id="CHEBI:456216"/>
        <dbReference type="EC" id="2.7.11.1"/>
    </reaction>
</comment>
<evidence type="ECO:0000256" key="8">
    <source>
        <dbReference type="SAM" id="MobiDB-lite"/>
    </source>
</evidence>
<keyword evidence="2" id="KW-0808">Transferase</keyword>
<dbReference type="SMART" id="SM00220">
    <property type="entry name" value="S_TKc"/>
    <property type="match status" value="1"/>
</dbReference>
<accession>A0A9R1TCG2</accession>
<dbReference type="GeneID" id="105269257"/>
<feature type="region of interest" description="Disordered" evidence="8">
    <location>
        <begin position="202"/>
        <end position="225"/>
    </location>
</feature>
<comment type="catalytic activity">
    <reaction evidence="6">
        <text>L-threonyl-[protein] + ATP = O-phospho-L-threonyl-[protein] + ADP + H(+)</text>
        <dbReference type="Rhea" id="RHEA:46608"/>
        <dbReference type="Rhea" id="RHEA-COMP:11060"/>
        <dbReference type="Rhea" id="RHEA-COMP:11605"/>
        <dbReference type="ChEBI" id="CHEBI:15378"/>
        <dbReference type="ChEBI" id="CHEBI:30013"/>
        <dbReference type="ChEBI" id="CHEBI:30616"/>
        <dbReference type="ChEBI" id="CHEBI:61977"/>
        <dbReference type="ChEBI" id="CHEBI:456216"/>
        <dbReference type="EC" id="2.7.11.1"/>
    </reaction>
</comment>
<dbReference type="Proteomes" id="UP000694866">
    <property type="component" value="Unplaced"/>
</dbReference>
<dbReference type="GO" id="GO:0005524">
    <property type="term" value="F:ATP binding"/>
    <property type="evidence" value="ECO:0007669"/>
    <property type="project" value="UniProtKB-KW"/>
</dbReference>
<evidence type="ECO:0000256" key="4">
    <source>
        <dbReference type="ARBA" id="ARBA00022777"/>
    </source>
</evidence>
<dbReference type="GO" id="GO:0004674">
    <property type="term" value="F:protein serine/threonine kinase activity"/>
    <property type="evidence" value="ECO:0007669"/>
    <property type="project" value="UniProtKB-KW"/>
</dbReference>
<dbReference type="OrthoDB" id="346907at2759"/>
<evidence type="ECO:0000256" key="5">
    <source>
        <dbReference type="ARBA" id="ARBA00022840"/>
    </source>
</evidence>
<dbReference type="InterPro" id="IPR000719">
    <property type="entry name" value="Prot_kinase_dom"/>
</dbReference>